<organism evidence="1 2">
    <name type="scientific">Erwinia rhapontici</name>
    <name type="common">Pectobacterium rhapontici</name>
    <dbReference type="NCBI Taxonomy" id="55212"/>
    <lineage>
        <taxon>Bacteria</taxon>
        <taxon>Pseudomonadati</taxon>
        <taxon>Pseudomonadota</taxon>
        <taxon>Gammaproteobacteria</taxon>
        <taxon>Enterobacterales</taxon>
        <taxon>Erwiniaceae</taxon>
        <taxon>Erwinia</taxon>
    </lineage>
</organism>
<sequence length="83" mass="9382">MPEHAVGRLYPKHSYTAIGAKMRDYVFLVMQAMCQVRRGRNNRMVSGVCRADYPVEKFTANDPCPIAKHRVPTVCASITLRVT</sequence>
<keyword evidence="2" id="KW-1185">Reference proteome</keyword>
<dbReference type="Proteomes" id="UP000677515">
    <property type="component" value="Plasmid pERA53"/>
</dbReference>
<name>A0ABM7N755_ERWRD</name>
<proteinExistence type="predicted"/>
<gene>
    <name evidence="1" type="ORF">ERHA53_46500</name>
</gene>
<geneLocation type="plasmid" evidence="1 2">
    <name>pERA53</name>
</geneLocation>
<dbReference type="EMBL" id="AP024330">
    <property type="protein sequence ID" value="BCQ37307.1"/>
    <property type="molecule type" value="Genomic_DNA"/>
</dbReference>
<keyword evidence="1" id="KW-0614">Plasmid</keyword>
<protein>
    <submittedName>
        <fullName evidence="1">Uncharacterized protein</fullName>
    </submittedName>
</protein>
<evidence type="ECO:0000313" key="2">
    <source>
        <dbReference type="Proteomes" id="UP000677515"/>
    </source>
</evidence>
<evidence type="ECO:0000313" key="1">
    <source>
        <dbReference type="EMBL" id="BCQ37307.1"/>
    </source>
</evidence>
<accession>A0ABM7N755</accession>
<reference evidence="1 2" key="1">
    <citation type="submission" date="2021-01" db="EMBL/GenBank/DDBJ databases">
        <title>Complete genome sequence of Erwinia rhapontici MAFF 311153.</title>
        <authorList>
            <person name="Morohoshi T."/>
            <person name="Someya N."/>
        </authorList>
    </citation>
    <scope>NUCLEOTIDE SEQUENCE [LARGE SCALE GENOMIC DNA]</scope>
    <source>
        <strain evidence="1 2">MAFF 311153</strain>
        <plasmid evidence="1 2">pERA53</plasmid>
    </source>
</reference>